<comment type="caution">
    <text evidence="1">The sequence shown here is derived from an EMBL/GenBank/DDBJ whole genome shotgun (WGS) entry which is preliminary data.</text>
</comment>
<organism evidence="1 2">
    <name type="scientific">Methylobacterium organophilum</name>
    <dbReference type="NCBI Taxonomy" id="410"/>
    <lineage>
        <taxon>Bacteria</taxon>
        <taxon>Pseudomonadati</taxon>
        <taxon>Pseudomonadota</taxon>
        <taxon>Alphaproteobacteria</taxon>
        <taxon>Hyphomicrobiales</taxon>
        <taxon>Methylobacteriaceae</taxon>
        <taxon>Methylobacterium</taxon>
    </lineage>
</organism>
<accession>A0ABQ4T3R9</accession>
<evidence type="ECO:0000313" key="1">
    <source>
        <dbReference type="EMBL" id="GJE25631.1"/>
    </source>
</evidence>
<evidence type="ECO:0000313" key="2">
    <source>
        <dbReference type="Proteomes" id="UP001055156"/>
    </source>
</evidence>
<protein>
    <submittedName>
        <fullName evidence="1">Uncharacterized protein</fullName>
    </submittedName>
</protein>
<reference evidence="1" key="1">
    <citation type="journal article" date="2021" name="Front. Microbiol.">
        <title>Comprehensive Comparative Genomics and Phenotyping of Methylobacterium Species.</title>
        <authorList>
            <person name="Alessa O."/>
            <person name="Ogura Y."/>
            <person name="Fujitani Y."/>
            <person name="Takami H."/>
            <person name="Hayashi T."/>
            <person name="Sahin N."/>
            <person name="Tani A."/>
        </authorList>
    </citation>
    <scope>NUCLEOTIDE SEQUENCE</scope>
    <source>
        <strain evidence="1">NBRC 15689</strain>
    </source>
</reference>
<reference evidence="1" key="2">
    <citation type="submission" date="2021-08" db="EMBL/GenBank/DDBJ databases">
        <authorList>
            <person name="Tani A."/>
            <person name="Ola A."/>
            <person name="Ogura Y."/>
            <person name="Katsura K."/>
            <person name="Hayashi T."/>
        </authorList>
    </citation>
    <scope>NUCLEOTIDE SEQUENCE</scope>
    <source>
        <strain evidence="1">NBRC 15689</strain>
    </source>
</reference>
<dbReference type="EMBL" id="BPQV01000001">
    <property type="protein sequence ID" value="GJE25631.1"/>
    <property type="molecule type" value="Genomic_DNA"/>
</dbReference>
<dbReference type="RefSeq" id="WP_238309561.1">
    <property type="nucleotide sequence ID" value="NZ_BPQV01000001.1"/>
</dbReference>
<gene>
    <name evidence="1" type="ORF">LKMONMHP_0469</name>
</gene>
<sequence>MSFVVQAFEHVSGRLVATLRRDATSQADALRQAEALAGRLSGAVALEVAPEDGSIAAILGAFGDVPDDFADGLAGG</sequence>
<keyword evidence="2" id="KW-1185">Reference proteome</keyword>
<dbReference type="Proteomes" id="UP001055156">
    <property type="component" value="Unassembled WGS sequence"/>
</dbReference>
<proteinExistence type="predicted"/>
<name>A0ABQ4T3R9_METOR</name>